<dbReference type="GO" id="GO:0097367">
    <property type="term" value="F:carbohydrate derivative binding"/>
    <property type="evidence" value="ECO:0007669"/>
    <property type="project" value="InterPro"/>
</dbReference>
<dbReference type="PANTHER" id="PTHR10937:SF0">
    <property type="entry name" value="GLUTAMINE--FRUCTOSE-6-PHOSPHATE TRANSAMINASE (ISOMERIZING)"/>
    <property type="match status" value="1"/>
</dbReference>
<dbReference type="Proteomes" id="UP000029692">
    <property type="component" value="Unassembled WGS sequence"/>
</dbReference>
<dbReference type="EMBL" id="JNUP01000065">
    <property type="protein sequence ID" value="KGE71554.1"/>
    <property type="molecule type" value="Genomic_DNA"/>
</dbReference>
<evidence type="ECO:0000313" key="4">
    <source>
        <dbReference type="EMBL" id="KGE71554.1"/>
    </source>
</evidence>
<gene>
    <name evidence="4" type="ORF">DC28_09665</name>
</gene>
<dbReference type="RefSeq" id="WP_037548004.1">
    <property type="nucleotide sequence ID" value="NZ_JNUP01000065.1"/>
</dbReference>
<evidence type="ECO:0000256" key="3">
    <source>
        <dbReference type="ARBA" id="ARBA00016090"/>
    </source>
</evidence>
<name>A0A098QUZ5_9SPIO</name>
<evidence type="ECO:0000256" key="1">
    <source>
        <dbReference type="ARBA" id="ARBA00001031"/>
    </source>
</evidence>
<dbReference type="SUPFAM" id="SSF53697">
    <property type="entry name" value="SIS domain"/>
    <property type="match status" value="1"/>
</dbReference>
<reference evidence="4 5" key="1">
    <citation type="submission" date="2014-05" db="EMBL/GenBank/DDBJ databases">
        <title>De novo Genome Sequence of Spirocheata sp.</title>
        <authorList>
            <person name="Shivani Y."/>
            <person name="Subhash Y."/>
            <person name="Tushar L."/>
            <person name="Sasikala C."/>
            <person name="Ramana C.V."/>
        </authorList>
    </citation>
    <scope>NUCLEOTIDE SEQUENCE [LARGE SCALE GENOMIC DNA]</scope>
    <source>
        <strain evidence="4 5">JC230</strain>
    </source>
</reference>
<accession>A0A098QUZ5</accession>
<dbReference type="EC" id="2.6.1.16" evidence="2"/>
<dbReference type="AlphaFoldDB" id="A0A098QUZ5"/>
<dbReference type="GO" id="GO:0006002">
    <property type="term" value="P:fructose 6-phosphate metabolic process"/>
    <property type="evidence" value="ECO:0007669"/>
    <property type="project" value="TreeGrafter"/>
</dbReference>
<evidence type="ECO:0000313" key="5">
    <source>
        <dbReference type="Proteomes" id="UP000029692"/>
    </source>
</evidence>
<organism evidence="4 5">
    <name type="scientific">Spirochaeta lutea</name>
    <dbReference type="NCBI Taxonomy" id="1480694"/>
    <lineage>
        <taxon>Bacteria</taxon>
        <taxon>Pseudomonadati</taxon>
        <taxon>Spirochaetota</taxon>
        <taxon>Spirochaetia</taxon>
        <taxon>Spirochaetales</taxon>
        <taxon>Spirochaetaceae</taxon>
        <taxon>Spirochaeta</taxon>
    </lineage>
</organism>
<dbReference type="GO" id="GO:0006487">
    <property type="term" value="P:protein N-linked glycosylation"/>
    <property type="evidence" value="ECO:0007669"/>
    <property type="project" value="TreeGrafter"/>
</dbReference>
<dbReference type="Gene3D" id="3.40.50.10490">
    <property type="entry name" value="Glucose-6-phosphate isomerase like protein, domain 1"/>
    <property type="match status" value="2"/>
</dbReference>
<comment type="catalytic activity">
    <reaction evidence="1">
        <text>D-fructose 6-phosphate + L-glutamine = D-glucosamine 6-phosphate + L-glutamate</text>
        <dbReference type="Rhea" id="RHEA:13237"/>
        <dbReference type="ChEBI" id="CHEBI:29985"/>
        <dbReference type="ChEBI" id="CHEBI:58359"/>
        <dbReference type="ChEBI" id="CHEBI:58725"/>
        <dbReference type="ChEBI" id="CHEBI:61527"/>
        <dbReference type="EC" id="2.6.1.16"/>
    </reaction>
</comment>
<dbReference type="eggNOG" id="COG2222">
    <property type="taxonomic scope" value="Bacteria"/>
</dbReference>
<proteinExistence type="predicted"/>
<evidence type="ECO:0000256" key="2">
    <source>
        <dbReference type="ARBA" id="ARBA00012916"/>
    </source>
</evidence>
<keyword evidence="5" id="KW-1185">Reference proteome</keyword>
<protein>
    <recommendedName>
        <fullName evidence="3">Glutamine--fructose-6-phosphate aminotransferase [isomerizing]</fullName>
        <ecNumber evidence="2">2.6.1.16</ecNumber>
    </recommendedName>
</protein>
<comment type="caution">
    <text evidence="4">The sequence shown here is derived from an EMBL/GenBank/DDBJ whole genome shotgun (WGS) entry which is preliminary data.</text>
</comment>
<dbReference type="InterPro" id="IPR046348">
    <property type="entry name" value="SIS_dom_sf"/>
</dbReference>
<dbReference type="OrthoDB" id="367944at2"/>
<dbReference type="GO" id="GO:0006047">
    <property type="term" value="P:UDP-N-acetylglucosamine metabolic process"/>
    <property type="evidence" value="ECO:0007669"/>
    <property type="project" value="TreeGrafter"/>
</dbReference>
<dbReference type="PANTHER" id="PTHR10937">
    <property type="entry name" value="GLUCOSAMINE--FRUCTOSE-6-PHOSPHATE AMINOTRANSFERASE, ISOMERIZING"/>
    <property type="match status" value="1"/>
</dbReference>
<dbReference type="STRING" id="1480694.DC28_09665"/>
<dbReference type="GO" id="GO:0004360">
    <property type="term" value="F:glutamine-fructose-6-phosphate transaminase (isomerizing) activity"/>
    <property type="evidence" value="ECO:0007669"/>
    <property type="project" value="UniProtKB-EC"/>
</dbReference>
<sequence length="342" mass="37463">MNNSEPRYTAYNLSREMLETPGVVRRFKIDGVREIAEAAKGFSAFFLTGEGSSRIFPAKRAMYQNFSRSNPLWMSTEGSTQAMEYNLDHSAVFGASNSGKTKELLRLFYQLKDHGHTGFFGVTANDGTPLVEVSKKAVVLSCGPEQAVAATKSVMEQALVYHGVFSLIRGEDTGAFEAGLKELADAMEEVLGASLGADKYQGLVEGSMIYFAGRNNGVAEELTLKTNEITRKKSSFLEGTYAVHGIEEVMRAGEALVLVDPFEAEEEKFEECLVTGAGVVPVAISHRETRFPTIRIPKIADEFMPYLQMAAGWSLLLEAGLDLGINLDKPERARKVGNEFSL</sequence>